<accession>A0A0E9XRH0</accession>
<evidence type="ECO:0000313" key="1">
    <source>
        <dbReference type="EMBL" id="JAI05037.1"/>
    </source>
</evidence>
<proteinExistence type="predicted"/>
<dbReference type="AlphaFoldDB" id="A0A0E9XRH0"/>
<protein>
    <submittedName>
        <fullName evidence="1">Uncharacterized protein</fullName>
    </submittedName>
</protein>
<reference evidence="1" key="2">
    <citation type="journal article" date="2015" name="Fish Shellfish Immunol.">
        <title>Early steps in the European eel (Anguilla anguilla)-Vibrio vulnificus interaction in the gills: Role of the RtxA13 toxin.</title>
        <authorList>
            <person name="Callol A."/>
            <person name="Pajuelo D."/>
            <person name="Ebbesson L."/>
            <person name="Teles M."/>
            <person name="MacKenzie S."/>
            <person name="Amaro C."/>
        </authorList>
    </citation>
    <scope>NUCLEOTIDE SEQUENCE</scope>
</reference>
<name>A0A0E9XRH0_ANGAN</name>
<dbReference type="EMBL" id="GBXM01003543">
    <property type="protein sequence ID" value="JAI05035.1"/>
    <property type="molecule type" value="Transcribed_RNA"/>
</dbReference>
<reference evidence="1" key="1">
    <citation type="submission" date="2014-11" db="EMBL/GenBank/DDBJ databases">
        <authorList>
            <person name="Amaro Gonzalez C."/>
        </authorList>
    </citation>
    <scope>NUCLEOTIDE SEQUENCE</scope>
</reference>
<organism evidence="1">
    <name type="scientific">Anguilla anguilla</name>
    <name type="common">European freshwater eel</name>
    <name type="synonym">Muraena anguilla</name>
    <dbReference type="NCBI Taxonomy" id="7936"/>
    <lineage>
        <taxon>Eukaryota</taxon>
        <taxon>Metazoa</taxon>
        <taxon>Chordata</taxon>
        <taxon>Craniata</taxon>
        <taxon>Vertebrata</taxon>
        <taxon>Euteleostomi</taxon>
        <taxon>Actinopterygii</taxon>
        <taxon>Neopterygii</taxon>
        <taxon>Teleostei</taxon>
        <taxon>Anguilliformes</taxon>
        <taxon>Anguillidae</taxon>
        <taxon>Anguilla</taxon>
    </lineage>
</organism>
<sequence length="29" mass="3566">MCHCNTVLYNNLKPNYHSQGFQKHFRKEK</sequence>
<dbReference type="EMBL" id="GBXM01003541">
    <property type="protein sequence ID" value="JAI05037.1"/>
    <property type="molecule type" value="Transcribed_RNA"/>
</dbReference>